<keyword evidence="3" id="KW-0804">Transcription</keyword>
<name>A0A4R2K7K0_9PSEU</name>
<dbReference type="PANTHER" id="PTHR44688">
    <property type="entry name" value="DNA-BINDING TRANSCRIPTIONAL ACTIVATOR DEVR_DOSR"/>
    <property type="match status" value="1"/>
</dbReference>
<sequence>MLGHRWRNPSQISGIFGGPGTVPGVPSLRDLERELVADVRDLARDKLPMPVLFAQLRDRLREVVGFDAGCWHGADPVTGFVTSTVSDGLDLSRFEQAVHIELWSDDPLTFERLRRSGRGADSVTRATHGRPERSVRYRELLTEMGYGDEMRLNFDAQGGRWGAAALMRAPDRGPYRAEELRLVETFTRHVGMALRSCYQPAGSQPETALAVTVLGPNGQVAAADQQAQALLAELGEHSGLLTVAEQARGAGGAPAMARLRAPNGRWLMLHASLLQGGDEGRVAVVARPAAPAEVMPIALMTYGLTSREQEVARAVLRGNSTKEIAGLLTLTPVTVQDHLRSVFTKTGVRSRRELIALFMAL</sequence>
<evidence type="ECO:0000313" key="5">
    <source>
        <dbReference type="EMBL" id="TCO65808.1"/>
    </source>
</evidence>
<comment type="caution">
    <text evidence="5">The sequence shown here is derived from an EMBL/GenBank/DDBJ whole genome shotgun (WGS) entry which is preliminary data.</text>
</comment>
<dbReference type="SUPFAM" id="SSF46894">
    <property type="entry name" value="C-terminal effector domain of the bipartite response regulators"/>
    <property type="match status" value="1"/>
</dbReference>
<feature type="domain" description="HTH luxR-type" evidence="4">
    <location>
        <begin position="304"/>
        <end position="361"/>
    </location>
</feature>
<keyword evidence="2 5" id="KW-0238">DNA-binding</keyword>
<evidence type="ECO:0000256" key="3">
    <source>
        <dbReference type="ARBA" id="ARBA00023163"/>
    </source>
</evidence>
<keyword evidence="1" id="KW-0805">Transcription regulation</keyword>
<dbReference type="CDD" id="cd06170">
    <property type="entry name" value="LuxR_C_like"/>
    <property type="match status" value="1"/>
</dbReference>
<gene>
    <name evidence="5" type="ORF">EV192_1011600</name>
</gene>
<dbReference type="Gene3D" id="3.30.450.40">
    <property type="match status" value="1"/>
</dbReference>
<dbReference type="PROSITE" id="PS00622">
    <property type="entry name" value="HTH_LUXR_1"/>
    <property type="match status" value="1"/>
</dbReference>
<dbReference type="SUPFAM" id="SSF55781">
    <property type="entry name" value="GAF domain-like"/>
    <property type="match status" value="1"/>
</dbReference>
<accession>A0A4R2K7K0</accession>
<dbReference type="Pfam" id="PF00196">
    <property type="entry name" value="GerE"/>
    <property type="match status" value="1"/>
</dbReference>
<dbReference type="EMBL" id="SLWS01000001">
    <property type="protein sequence ID" value="TCO65808.1"/>
    <property type="molecule type" value="Genomic_DNA"/>
</dbReference>
<evidence type="ECO:0000256" key="1">
    <source>
        <dbReference type="ARBA" id="ARBA00023015"/>
    </source>
</evidence>
<keyword evidence="6" id="KW-1185">Reference proteome</keyword>
<dbReference type="InterPro" id="IPR029016">
    <property type="entry name" value="GAF-like_dom_sf"/>
</dbReference>
<organism evidence="5 6">
    <name type="scientific">Actinocrispum wychmicini</name>
    <dbReference type="NCBI Taxonomy" id="1213861"/>
    <lineage>
        <taxon>Bacteria</taxon>
        <taxon>Bacillati</taxon>
        <taxon>Actinomycetota</taxon>
        <taxon>Actinomycetes</taxon>
        <taxon>Pseudonocardiales</taxon>
        <taxon>Pseudonocardiaceae</taxon>
        <taxon>Actinocrispum</taxon>
    </lineage>
</organism>
<dbReference type="PRINTS" id="PR00038">
    <property type="entry name" value="HTHLUXR"/>
</dbReference>
<dbReference type="PANTHER" id="PTHR44688:SF16">
    <property type="entry name" value="DNA-BINDING TRANSCRIPTIONAL ACTIVATOR DEVR_DOSR"/>
    <property type="match status" value="1"/>
</dbReference>
<dbReference type="Gene3D" id="1.10.10.10">
    <property type="entry name" value="Winged helix-like DNA-binding domain superfamily/Winged helix DNA-binding domain"/>
    <property type="match status" value="1"/>
</dbReference>
<dbReference type="InterPro" id="IPR016032">
    <property type="entry name" value="Sig_transdc_resp-reg_C-effctor"/>
</dbReference>
<dbReference type="PROSITE" id="PS50043">
    <property type="entry name" value="HTH_LUXR_2"/>
    <property type="match status" value="1"/>
</dbReference>
<dbReference type="Proteomes" id="UP000295680">
    <property type="component" value="Unassembled WGS sequence"/>
</dbReference>
<evidence type="ECO:0000259" key="4">
    <source>
        <dbReference type="PROSITE" id="PS50043"/>
    </source>
</evidence>
<evidence type="ECO:0000313" key="6">
    <source>
        <dbReference type="Proteomes" id="UP000295680"/>
    </source>
</evidence>
<evidence type="ECO:0000256" key="2">
    <source>
        <dbReference type="ARBA" id="ARBA00023125"/>
    </source>
</evidence>
<protein>
    <submittedName>
        <fullName evidence="5">DNA-binding CsgD family transcriptional regulator</fullName>
    </submittedName>
</protein>
<dbReference type="InterPro" id="IPR000792">
    <property type="entry name" value="Tscrpt_reg_LuxR_C"/>
</dbReference>
<proteinExistence type="predicted"/>
<dbReference type="InterPro" id="IPR036388">
    <property type="entry name" value="WH-like_DNA-bd_sf"/>
</dbReference>
<reference evidence="5 6" key="1">
    <citation type="submission" date="2019-03" db="EMBL/GenBank/DDBJ databases">
        <title>Genomic Encyclopedia of Type Strains, Phase IV (KMG-IV): sequencing the most valuable type-strain genomes for metagenomic binning, comparative biology and taxonomic classification.</title>
        <authorList>
            <person name="Goeker M."/>
        </authorList>
    </citation>
    <scope>NUCLEOTIDE SEQUENCE [LARGE SCALE GENOMIC DNA]</scope>
    <source>
        <strain evidence="5 6">DSM 45934</strain>
    </source>
</reference>
<dbReference type="GO" id="GO:0006355">
    <property type="term" value="P:regulation of DNA-templated transcription"/>
    <property type="evidence" value="ECO:0007669"/>
    <property type="project" value="InterPro"/>
</dbReference>
<dbReference type="GO" id="GO:0003677">
    <property type="term" value="F:DNA binding"/>
    <property type="evidence" value="ECO:0007669"/>
    <property type="project" value="UniProtKB-KW"/>
</dbReference>
<dbReference type="AlphaFoldDB" id="A0A4R2K7K0"/>
<dbReference type="SMART" id="SM00421">
    <property type="entry name" value="HTH_LUXR"/>
    <property type="match status" value="1"/>
</dbReference>